<dbReference type="eggNOG" id="ENOG502S79U">
    <property type="taxonomic scope" value="Eukaryota"/>
</dbReference>
<dbReference type="HOGENOM" id="CLU_2337146_0_0_1"/>
<evidence type="ECO:0000256" key="1">
    <source>
        <dbReference type="SAM" id="MobiDB-lite"/>
    </source>
</evidence>
<proteinExistence type="predicted"/>
<organism evidence="2">
    <name type="scientific">Oryza meridionalis</name>
    <dbReference type="NCBI Taxonomy" id="40149"/>
    <lineage>
        <taxon>Eukaryota</taxon>
        <taxon>Viridiplantae</taxon>
        <taxon>Streptophyta</taxon>
        <taxon>Embryophyta</taxon>
        <taxon>Tracheophyta</taxon>
        <taxon>Spermatophyta</taxon>
        <taxon>Magnoliopsida</taxon>
        <taxon>Liliopsida</taxon>
        <taxon>Poales</taxon>
        <taxon>Poaceae</taxon>
        <taxon>BOP clade</taxon>
        <taxon>Oryzoideae</taxon>
        <taxon>Oryzeae</taxon>
        <taxon>Oryzinae</taxon>
        <taxon>Oryza</taxon>
    </lineage>
</organism>
<sequence>MAIASGAAFSAFAGGGEAVRRGVRVGRRRGEEARPNPMAAAEQRGGGGGKRFGVLTEEKARQLRARMMETESFHDCMYHSAIASRLASAAPGGDDGKH</sequence>
<name>A0A0E0BXV9_9ORYZ</name>
<dbReference type="Gramene" id="OMERI01G04830.1">
    <property type="protein sequence ID" value="OMERI01G04830.1"/>
    <property type="gene ID" value="OMERI01G04830"/>
</dbReference>
<dbReference type="AlphaFoldDB" id="A0A0E0BXV9"/>
<reference evidence="2" key="1">
    <citation type="submission" date="2015-04" db="UniProtKB">
        <authorList>
            <consortium name="EnsemblPlants"/>
        </authorList>
    </citation>
    <scope>IDENTIFICATION</scope>
</reference>
<protein>
    <submittedName>
        <fullName evidence="2">Uncharacterized protein</fullName>
    </submittedName>
</protein>
<accession>A0A0E0BXV9</accession>
<feature type="region of interest" description="Disordered" evidence="1">
    <location>
        <begin position="27"/>
        <end position="54"/>
    </location>
</feature>
<evidence type="ECO:0000313" key="3">
    <source>
        <dbReference type="Proteomes" id="UP000008021"/>
    </source>
</evidence>
<dbReference type="PANTHER" id="PTHR34198">
    <property type="entry name" value="OS01G0175100 PROTEIN"/>
    <property type="match status" value="1"/>
</dbReference>
<dbReference type="Proteomes" id="UP000008021">
    <property type="component" value="Chromosome 1"/>
</dbReference>
<dbReference type="STRING" id="40149.A0A0E0BXV9"/>
<keyword evidence="3" id="KW-1185">Reference proteome</keyword>
<dbReference type="PANTHER" id="PTHR34198:SF1">
    <property type="entry name" value="OS01G0104300 PROTEIN"/>
    <property type="match status" value="1"/>
</dbReference>
<evidence type="ECO:0000313" key="2">
    <source>
        <dbReference type="EnsemblPlants" id="OMERI01G04830.1"/>
    </source>
</evidence>
<reference evidence="2" key="2">
    <citation type="submission" date="2018-05" db="EMBL/GenBank/DDBJ databases">
        <title>OmerRS3 (Oryza meridionalis Reference Sequence Version 3).</title>
        <authorList>
            <person name="Zhang J."/>
            <person name="Kudrna D."/>
            <person name="Lee S."/>
            <person name="Talag J."/>
            <person name="Welchert J."/>
            <person name="Wing R.A."/>
        </authorList>
    </citation>
    <scope>NUCLEOTIDE SEQUENCE [LARGE SCALE GENOMIC DNA]</scope>
    <source>
        <strain evidence="2">cv. OR44</strain>
    </source>
</reference>
<dbReference type="EnsemblPlants" id="OMERI01G04830.1">
    <property type="protein sequence ID" value="OMERI01G04830.1"/>
    <property type="gene ID" value="OMERI01G04830"/>
</dbReference>